<evidence type="ECO:0000256" key="1">
    <source>
        <dbReference type="SAM" id="MobiDB-lite"/>
    </source>
</evidence>
<organism evidence="2 3">
    <name type="scientific">Rhododendron griersonianum</name>
    <dbReference type="NCBI Taxonomy" id="479676"/>
    <lineage>
        <taxon>Eukaryota</taxon>
        <taxon>Viridiplantae</taxon>
        <taxon>Streptophyta</taxon>
        <taxon>Embryophyta</taxon>
        <taxon>Tracheophyta</taxon>
        <taxon>Spermatophyta</taxon>
        <taxon>Magnoliopsida</taxon>
        <taxon>eudicotyledons</taxon>
        <taxon>Gunneridae</taxon>
        <taxon>Pentapetalae</taxon>
        <taxon>asterids</taxon>
        <taxon>Ericales</taxon>
        <taxon>Ericaceae</taxon>
        <taxon>Ericoideae</taxon>
        <taxon>Rhodoreae</taxon>
        <taxon>Rhododendron</taxon>
    </lineage>
</organism>
<feature type="region of interest" description="Disordered" evidence="1">
    <location>
        <begin position="270"/>
        <end position="304"/>
    </location>
</feature>
<keyword evidence="3" id="KW-1185">Reference proteome</keyword>
<name>A0AAV6KCX3_9ERIC</name>
<evidence type="ECO:0000313" key="3">
    <source>
        <dbReference type="Proteomes" id="UP000823749"/>
    </source>
</evidence>
<evidence type="ECO:0000313" key="2">
    <source>
        <dbReference type="EMBL" id="KAG5550360.1"/>
    </source>
</evidence>
<feature type="compositionally biased region" description="Polar residues" evidence="1">
    <location>
        <begin position="139"/>
        <end position="153"/>
    </location>
</feature>
<reference evidence="2" key="1">
    <citation type="submission" date="2020-08" db="EMBL/GenBank/DDBJ databases">
        <title>Plant Genome Project.</title>
        <authorList>
            <person name="Zhang R.-G."/>
        </authorList>
    </citation>
    <scope>NUCLEOTIDE SEQUENCE</scope>
    <source>
        <strain evidence="2">WSP0</strain>
        <tissue evidence="2">Leaf</tissue>
    </source>
</reference>
<protein>
    <submittedName>
        <fullName evidence="2">Uncharacterized protein</fullName>
    </submittedName>
</protein>
<accession>A0AAV6KCX3</accession>
<dbReference type="Proteomes" id="UP000823749">
    <property type="component" value="Chromosome 5"/>
</dbReference>
<gene>
    <name evidence="2" type="ORF">RHGRI_015350</name>
</gene>
<dbReference type="PANTHER" id="PTHR33356">
    <property type="entry name" value="TIP41-LIKE PROTEIN"/>
    <property type="match status" value="1"/>
</dbReference>
<comment type="caution">
    <text evidence="2">The sequence shown here is derived from an EMBL/GenBank/DDBJ whole genome shotgun (WGS) entry which is preliminary data.</text>
</comment>
<proteinExistence type="predicted"/>
<dbReference type="AlphaFoldDB" id="A0AAV6KCX3"/>
<dbReference type="EMBL" id="JACTNZ010000005">
    <property type="protein sequence ID" value="KAG5550360.1"/>
    <property type="molecule type" value="Genomic_DNA"/>
</dbReference>
<sequence length="381" mass="41982">MAENLDDGEFWLPPQFLTDDDILMDFTKTHNNNNVNRKNREADSGLLFPYEYPSGFGPYYHSDLSSPVESVVSSTETESDEDEYLAGLTRKLARSTLLDDLLKADSALGYENQKPWAMAGSPQSTLSSFMGGYHREGSSRGSPNGPSLGTSPPQAAPLNRSDTAWSLLYAAAGEVARMRMSNPTANEGFAGGYYQEGLFCPPRNPSPVLKQTHQGFQPSNKQSLSYQQLQVAQFQQLKQQQMMKQQQQQQQGTTIWGQPEVAHQVVQNRGRTSGGGRTLGLSPAAWPTLQQSQQQQQPQAGSGMRALFLGNGNGAKRECAGTGVFLPRRVGSPTETRKKPDAAAALKYRNNLLIAHQRRNVRAQAAGMNHEQLRLPSEWSY</sequence>
<dbReference type="PANTHER" id="PTHR33356:SF5">
    <property type="entry name" value="TIP41-LIKE PROTEIN"/>
    <property type="match status" value="1"/>
</dbReference>
<feature type="compositionally biased region" description="Low complexity" evidence="1">
    <location>
        <begin position="290"/>
        <end position="299"/>
    </location>
</feature>
<feature type="region of interest" description="Disordered" evidence="1">
    <location>
        <begin position="115"/>
        <end position="159"/>
    </location>
</feature>